<evidence type="ECO:0000256" key="4">
    <source>
        <dbReference type="ARBA" id="ARBA00022840"/>
    </source>
</evidence>
<organism evidence="7 8">
    <name type="scientific">Klenkia terrae</name>
    <dbReference type="NCBI Taxonomy" id="1052259"/>
    <lineage>
        <taxon>Bacteria</taxon>
        <taxon>Bacillati</taxon>
        <taxon>Actinomycetota</taxon>
        <taxon>Actinomycetes</taxon>
        <taxon>Geodermatophilales</taxon>
        <taxon>Geodermatophilaceae</taxon>
        <taxon>Klenkia</taxon>
    </lineage>
</organism>
<dbReference type="PANTHER" id="PTHR43820:SF4">
    <property type="entry name" value="HIGH-AFFINITY BRANCHED-CHAIN AMINO ACID TRANSPORT ATP-BINDING PROTEIN LIVF"/>
    <property type="match status" value="1"/>
</dbReference>
<dbReference type="InterPro" id="IPR017871">
    <property type="entry name" value="ABC_transporter-like_CS"/>
</dbReference>
<dbReference type="Proteomes" id="UP001373496">
    <property type="component" value="Unassembled WGS sequence"/>
</dbReference>
<feature type="domain" description="ABC transporter" evidence="6">
    <location>
        <begin position="5"/>
        <end position="234"/>
    </location>
</feature>
<evidence type="ECO:0000256" key="5">
    <source>
        <dbReference type="ARBA" id="ARBA00022970"/>
    </source>
</evidence>
<evidence type="ECO:0000256" key="3">
    <source>
        <dbReference type="ARBA" id="ARBA00022741"/>
    </source>
</evidence>
<dbReference type="GO" id="GO:0005524">
    <property type="term" value="F:ATP binding"/>
    <property type="evidence" value="ECO:0007669"/>
    <property type="project" value="UniProtKB-KW"/>
</dbReference>
<dbReference type="CDD" id="cd03224">
    <property type="entry name" value="ABC_TM1139_LivF_branched"/>
    <property type="match status" value="1"/>
</dbReference>
<keyword evidence="3" id="KW-0547">Nucleotide-binding</keyword>
<proteinExistence type="inferred from homology"/>
<reference evidence="7 8" key="1">
    <citation type="submission" date="2024-03" db="EMBL/GenBank/DDBJ databases">
        <title>Draft genome sequence of Klenkia terrae.</title>
        <authorList>
            <person name="Duangmal K."/>
            <person name="Chantavorakit T."/>
        </authorList>
    </citation>
    <scope>NUCLEOTIDE SEQUENCE [LARGE SCALE GENOMIC DNA]</scope>
    <source>
        <strain evidence="7 8">JCM 17786</strain>
    </source>
</reference>
<evidence type="ECO:0000256" key="2">
    <source>
        <dbReference type="ARBA" id="ARBA00022448"/>
    </source>
</evidence>
<dbReference type="PANTHER" id="PTHR43820">
    <property type="entry name" value="HIGH-AFFINITY BRANCHED-CHAIN AMINO ACID TRANSPORT ATP-BINDING PROTEIN LIVF"/>
    <property type="match status" value="1"/>
</dbReference>
<dbReference type="InterPro" id="IPR003439">
    <property type="entry name" value="ABC_transporter-like_ATP-bd"/>
</dbReference>
<dbReference type="EMBL" id="JBAPLV010000005">
    <property type="protein sequence ID" value="MEI4278204.1"/>
    <property type="molecule type" value="Genomic_DNA"/>
</dbReference>
<evidence type="ECO:0000256" key="1">
    <source>
        <dbReference type="ARBA" id="ARBA00005417"/>
    </source>
</evidence>
<dbReference type="InterPro" id="IPR027417">
    <property type="entry name" value="P-loop_NTPase"/>
</dbReference>
<dbReference type="SMART" id="SM00382">
    <property type="entry name" value="AAA"/>
    <property type="match status" value="1"/>
</dbReference>
<dbReference type="InterPro" id="IPR052156">
    <property type="entry name" value="BCAA_Transport_ATP-bd_LivF"/>
</dbReference>
<keyword evidence="8" id="KW-1185">Reference proteome</keyword>
<dbReference type="SUPFAM" id="SSF52540">
    <property type="entry name" value="P-loop containing nucleoside triphosphate hydrolases"/>
    <property type="match status" value="1"/>
</dbReference>
<gene>
    <name evidence="7" type="ORF">UXQ13_06970</name>
</gene>
<sequence length="236" mass="24426">MTPLLEVDDVDVSYGDVPALTGLTVTVAEGETLAVIGANGGGKSTLLKTVAGVLRPRRGDVRLDGESLAGVPAHRRVGRGIAMSPEGRRLFPSLSVEENLLVGAHSGRPGPWGLAAVYELFPLVAERRARPAANLSGGEQQAVAIGRALMANPRLLLLDEVSLGLAPVVVAQLYAALPRITAQGTTVLVVEQDVHQALAVADRVQCLLEGRTVLEGPAASVDMAALSAAYFGVTST</sequence>
<dbReference type="Gene3D" id="3.40.50.300">
    <property type="entry name" value="P-loop containing nucleotide triphosphate hydrolases"/>
    <property type="match status" value="1"/>
</dbReference>
<evidence type="ECO:0000313" key="8">
    <source>
        <dbReference type="Proteomes" id="UP001373496"/>
    </source>
</evidence>
<keyword evidence="5" id="KW-0029">Amino-acid transport</keyword>
<comment type="caution">
    <text evidence="7">The sequence shown here is derived from an EMBL/GenBank/DDBJ whole genome shotgun (WGS) entry which is preliminary data.</text>
</comment>
<keyword evidence="2" id="KW-0813">Transport</keyword>
<accession>A0ABU8E5V1</accession>
<dbReference type="PROSITE" id="PS00211">
    <property type="entry name" value="ABC_TRANSPORTER_1"/>
    <property type="match status" value="1"/>
</dbReference>
<name>A0ABU8E5V1_9ACTN</name>
<comment type="similarity">
    <text evidence="1">Belongs to the ABC transporter superfamily.</text>
</comment>
<dbReference type="InterPro" id="IPR003593">
    <property type="entry name" value="AAA+_ATPase"/>
</dbReference>
<dbReference type="PROSITE" id="PS50893">
    <property type="entry name" value="ABC_TRANSPORTER_2"/>
    <property type="match status" value="1"/>
</dbReference>
<keyword evidence="4 7" id="KW-0067">ATP-binding</keyword>
<dbReference type="Pfam" id="PF00005">
    <property type="entry name" value="ABC_tran"/>
    <property type="match status" value="1"/>
</dbReference>
<evidence type="ECO:0000313" key="7">
    <source>
        <dbReference type="EMBL" id="MEI4278204.1"/>
    </source>
</evidence>
<protein>
    <submittedName>
        <fullName evidence="7">ABC transporter ATP-binding protein</fullName>
    </submittedName>
</protein>
<evidence type="ECO:0000259" key="6">
    <source>
        <dbReference type="PROSITE" id="PS50893"/>
    </source>
</evidence>
<dbReference type="RefSeq" id="WP_225234748.1">
    <property type="nucleotide sequence ID" value="NZ_JBAPLV010000005.1"/>
</dbReference>